<feature type="region of interest" description="Disordered" evidence="8">
    <location>
        <begin position="1"/>
        <end position="48"/>
    </location>
</feature>
<evidence type="ECO:0000256" key="4">
    <source>
        <dbReference type="ARBA" id="ARBA00022692"/>
    </source>
</evidence>
<evidence type="ECO:0000313" key="11">
    <source>
        <dbReference type="EMBL" id="KAG8630400.1"/>
    </source>
</evidence>
<dbReference type="OrthoDB" id="5290825at2759"/>
<feature type="transmembrane region" description="Helical" evidence="9">
    <location>
        <begin position="473"/>
        <end position="492"/>
    </location>
</feature>
<evidence type="ECO:0000256" key="2">
    <source>
        <dbReference type="ARBA" id="ARBA00010992"/>
    </source>
</evidence>
<dbReference type="GO" id="GO:0015798">
    <property type="term" value="P:myo-inositol transport"/>
    <property type="evidence" value="ECO:0007669"/>
    <property type="project" value="UniProtKB-ARBA"/>
</dbReference>
<dbReference type="GO" id="GO:0015791">
    <property type="term" value="P:polyol transmembrane transport"/>
    <property type="evidence" value="ECO:0007669"/>
    <property type="project" value="UniProtKB-ARBA"/>
</dbReference>
<feature type="domain" description="Major facilitator superfamily (MFS) profile" evidence="10">
    <location>
        <begin position="130"/>
        <end position="567"/>
    </location>
</feature>
<feature type="transmembrane region" description="Helical" evidence="9">
    <location>
        <begin position="544"/>
        <end position="563"/>
    </location>
</feature>
<dbReference type="InterPro" id="IPR005829">
    <property type="entry name" value="Sugar_transporter_CS"/>
</dbReference>
<dbReference type="Gene3D" id="1.20.1250.20">
    <property type="entry name" value="MFS general substrate transporter like domains"/>
    <property type="match status" value="1"/>
</dbReference>
<feature type="transmembrane region" description="Helical" evidence="9">
    <location>
        <begin position="382"/>
        <end position="402"/>
    </location>
</feature>
<dbReference type="PRINTS" id="PR00171">
    <property type="entry name" value="SUGRTRNSPORT"/>
</dbReference>
<keyword evidence="6 9" id="KW-0472">Membrane</keyword>
<dbReference type="Proteomes" id="UP000809789">
    <property type="component" value="Unassembled WGS sequence"/>
</dbReference>
<sequence length="628" mass="70118">MSDPKAHQDPFTKDNGVDSAKFEKAGADDFLPSSDSDEEQNYTHLERQRNPYLGKSLQKCLNDMNAIVDRQGIDDEIREELLRGVRFAYDPSSRSLDHINVDETERHWIQRESGEGWKDKWAHPKMLYFVAFICGAAAIVQGMDQTAVNGAQLFYQQDFEIFDPWIFGLVNGAPYLCSAAIGCWLSPSWNKYLGRRGTIFISCFISVASGIWQAATFSTWQLFAARFVAGFAVGAKSSTTPAYAAECAPPRIRGALGTQWQMWTAFGIMLGFVASLALLNASGLPGLNWRLMLASTSIPPIFVCIMTYFAPESPRWLISKGRYAQAYKSLVALRNTRLQAARDLYDIHIRLELEREVRPTAFWARATQLFSIPRNRRAAQSAFFVMFMQQFCGVNVIAYYSSQIFVDSGLGQQSALAASLGTGLINWLFAIPGILTIDTKGRRWLLLKTFPYMSLCLFFTGFSFFIPPESRDARVGCIALGIYLFMIGYSPGMGPVPFTYSAESFPLAVRDTGMAFATAVCWGFNFLLALTWPPLVAAFTNQGAFSWYAAWNLFGFVFTWFCLPETKERPLEELDAVFNVRTRDHALYYLKKTACLSGKAGAGANQEVADVIEGGQATRRTSSVAEKV</sequence>
<keyword evidence="12" id="KW-1185">Reference proteome</keyword>
<keyword evidence="4 9" id="KW-0812">Transmembrane</keyword>
<keyword evidence="3 7" id="KW-0813">Transport</keyword>
<dbReference type="InterPro" id="IPR020846">
    <property type="entry name" value="MFS_dom"/>
</dbReference>
<reference evidence="11" key="1">
    <citation type="submission" date="2021-07" db="EMBL/GenBank/DDBJ databases">
        <title>Elsinoe batatas strain:CRI-CJ2 Genome sequencing and assembly.</title>
        <authorList>
            <person name="Huang L."/>
        </authorList>
    </citation>
    <scope>NUCLEOTIDE SEQUENCE</scope>
    <source>
        <strain evidence="11">CRI-CJ2</strain>
    </source>
</reference>
<feature type="transmembrane region" description="Helical" evidence="9">
    <location>
        <begin position="414"/>
        <end position="437"/>
    </location>
</feature>
<evidence type="ECO:0000256" key="7">
    <source>
        <dbReference type="RuleBase" id="RU003346"/>
    </source>
</evidence>
<keyword evidence="5 9" id="KW-1133">Transmembrane helix</keyword>
<feature type="transmembrane region" description="Helical" evidence="9">
    <location>
        <begin position="260"/>
        <end position="279"/>
    </location>
</feature>
<comment type="caution">
    <text evidence="11">The sequence shown here is derived from an EMBL/GenBank/DDBJ whole genome shotgun (WGS) entry which is preliminary data.</text>
</comment>
<dbReference type="GO" id="GO:0022857">
    <property type="term" value="F:transmembrane transporter activity"/>
    <property type="evidence" value="ECO:0007669"/>
    <property type="project" value="InterPro"/>
</dbReference>
<evidence type="ECO:0000256" key="5">
    <source>
        <dbReference type="ARBA" id="ARBA00022989"/>
    </source>
</evidence>
<protein>
    <recommendedName>
        <fullName evidence="10">Major facilitator superfamily (MFS) profile domain-containing protein</fullName>
    </recommendedName>
</protein>
<dbReference type="SUPFAM" id="SSF103473">
    <property type="entry name" value="MFS general substrate transporter"/>
    <property type="match status" value="1"/>
</dbReference>
<feature type="transmembrane region" description="Helical" evidence="9">
    <location>
        <begin position="513"/>
        <end position="532"/>
    </location>
</feature>
<dbReference type="InterPro" id="IPR003663">
    <property type="entry name" value="Sugar/inositol_transpt"/>
</dbReference>
<evidence type="ECO:0000256" key="8">
    <source>
        <dbReference type="SAM" id="MobiDB-lite"/>
    </source>
</evidence>
<accession>A0A8K0LA97</accession>
<feature type="transmembrane region" description="Helical" evidence="9">
    <location>
        <begin position="449"/>
        <end position="467"/>
    </location>
</feature>
<dbReference type="PANTHER" id="PTHR48020">
    <property type="entry name" value="PROTON MYO-INOSITOL COTRANSPORTER"/>
    <property type="match status" value="1"/>
</dbReference>
<dbReference type="InterPro" id="IPR050814">
    <property type="entry name" value="Myo-inositol_Transporter"/>
</dbReference>
<dbReference type="EMBL" id="JAESVG020000002">
    <property type="protein sequence ID" value="KAG8630400.1"/>
    <property type="molecule type" value="Genomic_DNA"/>
</dbReference>
<dbReference type="FunFam" id="1.20.1250.20:FF:000474">
    <property type="entry name" value="Sugar transporter, putative"/>
    <property type="match status" value="1"/>
</dbReference>
<evidence type="ECO:0000256" key="1">
    <source>
        <dbReference type="ARBA" id="ARBA00004141"/>
    </source>
</evidence>
<organism evidence="11 12">
    <name type="scientific">Elsinoe batatas</name>
    <dbReference type="NCBI Taxonomy" id="2601811"/>
    <lineage>
        <taxon>Eukaryota</taxon>
        <taxon>Fungi</taxon>
        <taxon>Dikarya</taxon>
        <taxon>Ascomycota</taxon>
        <taxon>Pezizomycotina</taxon>
        <taxon>Dothideomycetes</taxon>
        <taxon>Dothideomycetidae</taxon>
        <taxon>Myriangiales</taxon>
        <taxon>Elsinoaceae</taxon>
        <taxon>Elsinoe</taxon>
    </lineage>
</organism>
<comment type="subcellular location">
    <subcellularLocation>
        <location evidence="1">Membrane</location>
        <topology evidence="1">Multi-pass membrane protein</topology>
    </subcellularLocation>
</comment>
<evidence type="ECO:0000256" key="6">
    <source>
        <dbReference type="ARBA" id="ARBA00023136"/>
    </source>
</evidence>
<dbReference type="AlphaFoldDB" id="A0A8K0LA97"/>
<dbReference type="NCBIfam" id="TIGR00879">
    <property type="entry name" value="SP"/>
    <property type="match status" value="1"/>
</dbReference>
<evidence type="ECO:0000259" key="10">
    <source>
        <dbReference type="PROSITE" id="PS50850"/>
    </source>
</evidence>
<evidence type="ECO:0000256" key="9">
    <source>
        <dbReference type="SAM" id="Phobius"/>
    </source>
</evidence>
<evidence type="ECO:0000313" key="12">
    <source>
        <dbReference type="Proteomes" id="UP000809789"/>
    </source>
</evidence>
<gene>
    <name evidence="11" type="ORF">KVT40_002019</name>
</gene>
<feature type="transmembrane region" description="Helical" evidence="9">
    <location>
        <begin position="197"/>
        <end position="214"/>
    </location>
</feature>
<feature type="compositionally biased region" description="Basic and acidic residues" evidence="8">
    <location>
        <begin position="1"/>
        <end position="27"/>
    </location>
</feature>
<dbReference type="InterPro" id="IPR036259">
    <property type="entry name" value="MFS_trans_sf"/>
</dbReference>
<proteinExistence type="inferred from homology"/>
<name>A0A8K0LA97_9PEZI</name>
<comment type="similarity">
    <text evidence="2 7">Belongs to the major facilitator superfamily. Sugar transporter (TC 2.A.1.1) family.</text>
</comment>
<dbReference type="GO" id="GO:0016020">
    <property type="term" value="C:membrane"/>
    <property type="evidence" value="ECO:0007669"/>
    <property type="project" value="UniProtKB-SubCell"/>
</dbReference>
<dbReference type="PROSITE" id="PS50850">
    <property type="entry name" value="MFS"/>
    <property type="match status" value="1"/>
</dbReference>
<evidence type="ECO:0000256" key="3">
    <source>
        <dbReference type="ARBA" id="ARBA00022448"/>
    </source>
</evidence>
<dbReference type="PANTHER" id="PTHR48020:SF26">
    <property type="entry name" value="MYO-INOSITOL TRANSPORTER, PUTATIVE (AFU_ORTHOLOGUE AFUA_4G01560)-RELATED"/>
    <property type="match status" value="1"/>
</dbReference>
<dbReference type="PROSITE" id="PS00217">
    <property type="entry name" value="SUGAR_TRANSPORT_2"/>
    <property type="match status" value="1"/>
</dbReference>
<dbReference type="InterPro" id="IPR005828">
    <property type="entry name" value="MFS_sugar_transport-like"/>
</dbReference>
<feature type="transmembrane region" description="Helical" evidence="9">
    <location>
        <begin position="126"/>
        <end position="144"/>
    </location>
</feature>
<feature type="transmembrane region" description="Helical" evidence="9">
    <location>
        <begin position="164"/>
        <end position="185"/>
    </location>
</feature>
<dbReference type="Pfam" id="PF00083">
    <property type="entry name" value="Sugar_tr"/>
    <property type="match status" value="1"/>
</dbReference>